<keyword evidence="1" id="KW-0812">Transmembrane</keyword>
<dbReference type="Gene3D" id="3.30.70.1430">
    <property type="entry name" value="Multidrug efflux transporter AcrB pore domain"/>
    <property type="match status" value="2"/>
</dbReference>
<protein>
    <submittedName>
        <fullName evidence="2">Efflux RND transporter permease subunit</fullName>
    </submittedName>
</protein>
<dbReference type="AlphaFoldDB" id="A0A930UFD9"/>
<reference evidence="2" key="1">
    <citation type="submission" date="2020-10" db="EMBL/GenBank/DDBJ databases">
        <title>An improved Amphimedon queenslandica hologenome assembly reveals how three proteobacterial symbionts can extend the metabolic phenotypic of their marine sponge host.</title>
        <authorList>
            <person name="Degnan B."/>
            <person name="Degnan S."/>
            <person name="Xiang X."/>
        </authorList>
    </citation>
    <scope>NUCLEOTIDE SEQUENCE</scope>
    <source>
        <strain evidence="2">AqS2</strain>
    </source>
</reference>
<name>A0A930UFD9_9GAMM</name>
<feature type="transmembrane region" description="Helical" evidence="1">
    <location>
        <begin position="16"/>
        <end position="34"/>
    </location>
</feature>
<dbReference type="Gene3D" id="3.30.2090.10">
    <property type="entry name" value="Multidrug efflux transporter AcrB TolC docking domain, DN and DC subdomains"/>
    <property type="match status" value="2"/>
</dbReference>
<accession>A0A930UFD9</accession>
<dbReference type="Gene3D" id="1.20.1640.10">
    <property type="entry name" value="Multidrug efflux transporter AcrB transmembrane domain"/>
    <property type="match status" value="2"/>
</dbReference>
<feature type="transmembrane region" description="Helical" evidence="1">
    <location>
        <begin position="380"/>
        <end position="396"/>
    </location>
</feature>
<comment type="caution">
    <text evidence="2">The sequence shown here is derived from an EMBL/GenBank/DDBJ whole genome shotgun (WGS) entry which is preliminary data.</text>
</comment>
<evidence type="ECO:0000313" key="3">
    <source>
        <dbReference type="Proteomes" id="UP000604381"/>
    </source>
</evidence>
<dbReference type="Proteomes" id="UP000604381">
    <property type="component" value="Unassembled WGS sequence"/>
</dbReference>
<sequence>MLNIGALVTQVTRHRVAANVMMLVFVLAGGWALTQLNTSFFPEFETNQIGVSVSYRGLDAQEVEETMLQPLENRLRSVDGLEDMTAYAREGSASIWLEFPEDADMEQALADVKAAVEEVELPAGADAPRSFIQAREDEVAKMTVATANRGELRDLARRIEADFNAQGIGKLKVEGLPEEEIVALVDQRRLLELGLTLAEVGAALRAQNADLAVGAVRGLGNERSLRTEPKTADLAKLYGLPVGGDAANGVIYLQDIARLERRSAADQVEVVHNGMPAVRFEVIKTSGGDLIDAADKLYAWLDRLRPTLPPSVTVELHDESWRAVDARMKLLLENGLSGMLVVIALLYLFLSRQVALWVAVGIPIAMLGTLFVFQQLGGTFNMISMFALIMAVGIIVDDSIVVGENAQHRLRHGAAPMRAVTGAAKTMFTPVFASSFTTIASFMPLFLVGGTIGKIIFDIPLIIICILIAALIECFLVLPGHLYASFAARRPAPPRGLRKWLDRGFEAFRERVFRPVAGFAVRNATATIAACLTVLALSAMMLVHGFVSYRFFPGAERNELRASFEFSAGTPRAQMEAYVNEAVAKLETVAAREAPDAVLVKHVAALYGFGGGTGNADSRARIEVELVDPDERSIGTQRFSQLWRRELGPPPPGVEKLSMRGGRRGGGGQDLEILVSGADIGTLKAVSTALQDALAAVPELSAVEDDTPYGEDQLLFKLTPLGQSLNLNVALLARQISDAIDGYRVQTFTEGVDETDLKVRYAEDAGLDSLYIRPPNGQFAPLADLVEWEQGSEFAVIIHRGGNPTIMVTADLAEDTAIGVEDVIAGLEARTLPALRDAYGVNFSFEGQQSGHKRAVADMRIGLMITLLLVFVILVAVFNSWSLPLVVMVSMPLGVAGSILGHWAMDLTMSVLSFFGIFTLMGITVNNAIVLVRCFQDIAPNIDDREAYERAIVDASCLRLRAVLLTSLTTIGGLTPLMFETSLQAQFLIPMAASIVFGLAFSAAVILLYTPACMAVHGGIVRGLRRLRRKLGGRRAPAAALRSEG</sequence>
<feature type="transmembrane region" description="Helical" evidence="1">
    <location>
        <begin position="330"/>
        <end position="349"/>
    </location>
</feature>
<feature type="transmembrane region" description="Helical" evidence="1">
    <location>
        <begin position="524"/>
        <end position="547"/>
    </location>
</feature>
<keyword evidence="3" id="KW-1185">Reference proteome</keyword>
<dbReference type="PANTHER" id="PTHR32063:SF33">
    <property type="entry name" value="RND SUPERFAMILY EFFLUX PUMP PERMEASE COMPONENT"/>
    <property type="match status" value="1"/>
</dbReference>
<dbReference type="PRINTS" id="PR00702">
    <property type="entry name" value="ACRIFLAVINRP"/>
</dbReference>
<dbReference type="SUPFAM" id="SSF82714">
    <property type="entry name" value="Multidrug efflux transporter AcrB TolC docking domain, DN and DC subdomains"/>
    <property type="match status" value="1"/>
</dbReference>
<organism evidence="2 3">
    <name type="scientific">Candidatus Amphirhobacter heronislandensis</name>
    <dbReference type="NCBI Taxonomy" id="1732024"/>
    <lineage>
        <taxon>Bacteria</taxon>
        <taxon>Pseudomonadati</taxon>
        <taxon>Pseudomonadota</taxon>
        <taxon>Gammaproteobacteria</taxon>
        <taxon>Candidatus Tethybacterales</taxon>
        <taxon>Candidatus Tethybacteraceae</taxon>
        <taxon>Candidatus Amphirhobacter</taxon>
    </lineage>
</organism>
<feature type="transmembrane region" description="Helical" evidence="1">
    <location>
        <begin position="427"/>
        <end position="448"/>
    </location>
</feature>
<gene>
    <name evidence="2" type="ORF">ISN26_05780</name>
</gene>
<dbReference type="Pfam" id="PF00873">
    <property type="entry name" value="ACR_tran"/>
    <property type="match status" value="1"/>
</dbReference>
<dbReference type="SUPFAM" id="SSF82866">
    <property type="entry name" value="Multidrug efflux transporter AcrB transmembrane domain"/>
    <property type="match status" value="2"/>
</dbReference>
<feature type="transmembrane region" description="Helical" evidence="1">
    <location>
        <begin position="903"/>
        <end position="923"/>
    </location>
</feature>
<dbReference type="InterPro" id="IPR027463">
    <property type="entry name" value="AcrB_DN_DC_subdom"/>
</dbReference>
<keyword evidence="1" id="KW-1133">Transmembrane helix</keyword>
<dbReference type="SUPFAM" id="SSF82693">
    <property type="entry name" value="Multidrug efflux transporter AcrB pore domain, PN1, PN2, PC1 and PC2 subdomains"/>
    <property type="match status" value="1"/>
</dbReference>
<proteinExistence type="predicted"/>
<feature type="transmembrane region" description="Helical" evidence="1">
    <location>
        <begin position="861"/>
        <end position="883"/>
    </location>
</feature>
<feature type="transmembrane region" description="Helical" evidence="1">
    <location>
        <begin position="355"/>
        <end position="373"/>
    </location>
</feature>
<feature type="transmembrane region" description="Helical" evidence="1">
    <location>
        <begin position="455"/>
        <end position="478"/>
    </location>
</feature>
<keyword evidence="1" id="KW-0472">Membrane</keyword>
<dbReference type="Gene3D" id="3.30.70.1320">
    <property type="entry name" value="Multidrug efflux transporter AcrB pore domain like"/>
    <property type="match status" value="1"/>
</dbReference>
<evidence type="ECO:0000313" key="2">
    <source>
        <dbReference type="EMBL" id="MBF2735569.1"/>
    </source>
</evidence>
<dbReference type="GO" id="GO:0042910">
    <property type="term" value="F:xenobiotic transmembrane transporter activity"/>
    <property type="evidence" value="ECO:0007669"/>
    <property type="project" value="TreeGrafter"/>
</dbReference>
<evidence type="ECO:0000256" key="1">
    <source>
        <dbReference type="SAM" id="Phobius"/>
    </source>
</evidence>
<dbReference type="Gene3D" id="3.30.70.1440">
    <property type="entry name" value="Multidrug efflux transporter AcrB pore domain"/>
    <property type="match status" value="1"/>
</dbReference>
<feature type="transmembrane region" description="Helical" evidence="1">
    <location>
        <begin position="960"/>
        <end position="979"/>
    </location>
</feature>
<dbReference type="EMBL" id="JADHEI010000044">
    <property type="protein sequence ID" value="MBF2735569.1"/>
    <property type="molecule type" value="Genomic_DNA"/>
</dbReference>
<feature type="transmembrane region" description="Helical" evidence="1">
    <location>
        <begin position="991"/>
        <end position="1020"/>
    </location>
</feature>
<dbReference type="InterPro" id="IPR001036">
    <property type="entry name" value="Acrflvin-R"/>
</dbReference>
<dbReference type="PANTHER" id="PTHR32063">
    <property type="match status" value="1"/>
</dbReference>
<dbReference type="GO" id="GO:0005886">
    <property type="term" value="C:plasma membrane"/>
    <property type="evidence" value="ECO:0007669"/>
    <property type="project" value="TreeGrafter"/>
</dbReference>